<accession>A0A858RPR3</accession>
<evidence type="ECO:0000313" key="2">
    <source>
        <dbReference type="EMBL" id="QJE98378.1"/>
    </source>
</evidence>
<dbReference type="AlphaFoldDB" id="A0A858RPR3"/>
<dbReference type="RefSeq" id="WP_169456864.1">
    <property type="nucleotide sequence ID" value="NZ_CP051774.1"/>
</dbReference>
<dbReference type="Proteomes" id="UP000501812">
    <property type="component" value="Chromosome"/>
</dbReference>
<organism evidence="2 3">
    <name type="scientific">Luteolibacter luteus</name>
    <dbReference type="NCBI Taxonomy" id="2728835"/>
    <lineage>
        <taxon>Bacteria</taxon>
        <taxon>Pseudomonadati</taxon>
        <taxon>Verrucomicrobiota</taxon>
        <taxon>Verrucomicrobiia</taxon>
        <taxon>Verrucomicrobiales</taxon>
        <taxon>Verrucomicrobiaceae</taxon>
        <taxon>Luteolibacter</taxon>
    </lineage>
</organism>
<evidence type="ECO:0000313" key="3">
    <source>
        <dbReference type="Proteomes" id="UP000501812"/>
    </source>
</evidence>
<dbReference type="Pfam" id="PF09912">
    <property type="entry name" value="DUF2141"/>
    <property type="match status" value="1"/>
</dbReference>
<proteinExistence type="predicted"/>
<dbReference type="EMBL" id="CP051774">
    <property type="protein sequence ID" value="QJE98378.1"/>
    <property type="molecule type" value="Genomic_DNA"/>
</dbReference>
<keyword evidence="3" id="KW-1185">Reference proteome</keyword>
<feature type="signal peptide" evidence="1">
    <location>
        <begin position="1"/>
        <end position="17"/>
    </location>
</feature>
<sequence length="136" mass="14368">MVRWLLIPLLAAAPALAGDLLLKVSKVKDSTGQVSVLLFATEDGFPGEAGKAAYQGRVNARKGMTELVLHDVKPGRYAVSVIHDSNSNALLDRNLIGIPTEGAGTSNGTQRGKPVYHKAVVNVSEGGSVSVDLNYW</sequence>
<reference evidence="2 3" key="1">
    <citation type="submission" date="2020-04" db="EMBL/GenBank/DDBJ databases">
        <title>Luteolibacter sp. G-1-1-1 isolated from soil.</title>
        <authorList>
            <person name="Dahal R.H."/>
        </authorList>
    </citation>
    <scope>NUCLEOTIDE SEQUENCE [LARGE SCALE GENOMIC DNA]</scope>
    <source>
        <strain evidence="2 3">G-1-1-1</strain>
    </source>
</reference>
<protein>
    <submittedName>
        <fullName evidence="2">DUF2141 domain-containing protein</fullName>
    </submittedName>
</protein>
<evidence type="ECO:0000256" key="1">
    <source>
        <dbReference type="SAM" id="SignalP"/>
    </source>
</evidence>
<dbReference type="KEGG" id="luo:HHL09_22185"/>
<name>A0A858RPR3_9BACT</name>
<gene>
    <name evidence="2" type="ORF">HHL09_22185</name>
</gene>
<dbReference type="InterPro" id="IPR018673">
    <property type="entry name" value="DUF2141"/>
</dbReference>
<feature type="chain" id="PRO_5032688417" evidence="1">
    <location>
        <begin position="18"/>
        <end position="136"/>
    </location>
</feature>
<keyword evidence="1" id="KW-0732">Signal</keyword>